<dbReference type="Proteomes" id="UP000198287">
    <property type="component" value="Unassembled WGS sequence"/>
</dbReference>
<dbReference type="EMBL" id="LNIX01000078">
    <property type="protein sequence ID" value="OXA36703.1"/>
    <property type="molecule type" value="Genomic_DNA"/>
</dbReference>
<gene>
    <name evidence="1" type="ORF">Fcan01_28538</name>
</gene>
<evidence type="ECO:0000313" key="1">
    <source>
        <dbReference type="EMBL" id="OXA36703.1"/>
    </source>
</evidence>
<comment type="caution">
    <text evidence="1">The sequence shown here is derived from an EMBL/GenBank/DDBJ whole genome shotgun (WGS) entry which is preliminary data.</text>
</comment>
<protein>
    <submittedName>
        <fullName evidence="1">Uncharacterized protein</fullName>
    </submittedName>
</protein>
<sequence length="345" mass="38820">MSSKRGNKQPKSSLTLGDTRAFYKLLFGRLDESGMIDLYTTLLEFKRLYSPAQGVTGLLREEYEKRRREHPSVSEFRQWAIFHDYHTENVEHDSDTEEDGGMPYLDTMLDPVTGGRIPAGAQRTELIGSKSTQTVIVEPTPIPKTTSMETTMDSNIGVADIAVNTSSDDPLVTGVLEAAADNQVGLNDLRNGAYETWLATNLPVEMSRNDGFKTASVAAFHGGFDLVFNVKNYCILKWCEAVKEQQITIVNESITDNVLTTLMQVYRFVFFNYSPLNRKLLLGRSITASRLTLQLTGKLDYDEASKASKEALDILVDFLTYFGPLYPFKETFQIMFKHADEKHCD</sequence>
<accession>A0A226CUQ9</accession>
<reference evidence="1 2" key="1">
    <citation type="submission" date="2015-12" db="EMBL/GenBank/DDBJ databases">
        <title>The genome of Folsomia candida.</title>
        <authorList>
            <person name="Faddeeva A."/>
            <person name="Derks M.F."/>
            <person name="Anvar Y."/>
            <person name="Smit S."/>
            <person name="Van Straalen N."/>
            <person name="Roelofs D."/>
        </authorList>
    </citation>
    <scope>NUCLEOTIDE SEQUENCE [LARGE SCALE GENOMIC DNA]</scope>
    <source>
        <strain evidence="1 2">VU population</strain>
        <tissue evidence="1">Whole body</tissue>
    </source>
</reference>
<evidence type="ECO:0000313" key="2">
    <source>
        <dbReference type="Proteomes" id="UP000198287"/>
    </source>
</evidence>
<dbReference type="AlphaFoldDB" id="A0A226CUQ9"/>
<keyword evidence="2" id="KW-1185">Reference proteome</keyword>
<proteinExistence type="predicted"/>
<name>A0A226CUQ9_FOLCA</name>
<organism evidence="1 2">
    <name type="scientific">Folsomia candida</name>
    <name type="common">Springtail</name>
    <dbReference type="NCBI Taxonomy" id="158441"/>
    <lineage>
        <taxon>Eukaryota</taxon>
        <taxon>Metazoa</taxon>
        <taxon>Ecdysozoa</taxon>
        <taxon>Arthropoda</taxon>
        <taxon>Hexapoda</taxon>
        <taxon>Collembola</taxon>
        <taxon>Entomobryomorpha</taxon>
        <taxon>Isotomoidea</taxon>
        <taxon>Isotomidae</taxon>
        <taxon>Proisotominae</taxon>
        <taxon>Folsomia</taxon>
    </lineage>
</organism>